<sequence>MWIMIIMGYSTMLKCCCLSTLVGYLVHLTRDMGLFGPRNTGIKKLLKHLKRKKLKAMDLEDENAAKQCSICFEDYAVGDTVVTLPCDVRHVFHDSCISEWLKQKDTCPLCKTQITAETLKQQSEAPASAADQNA</sequence>
<evidence type="ECO:0000256" key="1">
    <source>
        <dbReference type="ARBA" id="ARBA00022723"/>
    </source>
</evidence>
<dbReference type="EMBL" id="HBIE01037203">
    <property type="protein sequence ID" value="CAE0316346.1"/>
    <property type="molecule type" value="Transcribed_RNA"/>
</dbReference>
<feature type="domain" description="RING-type" evidence="5">
    <location>
        <begin position="68"/>
        <end position="111"/>
    </location>
</feature>
<evidence type="ECO:0000259" key="5">
    <source>
        <dbReference type="PROSITE" id="PS50089"/>
    </source>
</evidence>
<dbReference type="GO" id="GO:0006511">
    <property type="term" value="P:ubiquitin-dependent protein catabolic process"/>
    <property type="evidence" value="ECO:0007669"/>
    <property type="project" value="TreeGrafter"/>
</dbReference>
<keyword evidence="2 4" id="KW-0863">Zinc-finger</keyword>
<keyword evidence="3" id="KW-0862">Zinc</keyword>
<dbReference type="InterPro" id="IPR013083">
    <property type="entry name" value="Znf_RING/FYVE/PHD"/>
</dbReference>
<dbReference type="SMART" id="SM00184">
    <property type="entry name" value="RING"/>
    <property type="match status" value="1"/>
</dbReference>
<accession>A0A7S3I9C5</accession>
<evidence type="ECO:0000313" key="6">
    <source>
        <dbReference type="EMBL" id="CAE0316346.1"/>
    </source>
</evidence>
<gene>
    <name evidence="6" type="ORF">FEHR0123_LOCUS11323</name>
</gene>
<evidence type="ECO:0000256" key="2">
    <source>
        <dbReference type="ARBA" id="ARBA00022771"/>
    </source>
</evidence>
<organism evidence="6">
    <name type="scientific">Favella ehrenbergii</name>
    <dbReference type="NCBI Taxonomy" id="182087"/>
    <lineage>
        <taxon>Eukaryota</taxon>
        <taxon>Sar</taxon>
        <taxon>Alveolata</taxon>
        <taxon>Ciliophora</taxon>
        <taxon>Intramacronucleata</taxon>
        <taxon>Spirotrichea</taxon>
        <taxon>Choreotrichia</taxon>
        <taxon>Tintinnida</taxon>
        <taxon>Xystonellidae</taxon>
        <taxon>Favella</taxon>
    </lineage>
</organism>
<dbReference type="Gene3D" id="3.30.40.10">
    <property type="entry name" value="Zinc/RING finger domain, C3HC4 (zinc finger)"/>
    <property type="match status" value="1"/>
</dbReference>
<proteinExistence type="predicted"/>
<dbReference type="Pfam" id="PF13639">
    <property type="entry name" value="zf-RING_2"/>
    <property type="match status" value="1"/>
</dbReference>
<dbReference type="CDD" id="cd16454">
    <property type="entry name" value="RING-H2_PA-TM-RING"/>
    <property type="match status" value="1"/>
</dbReference>
<evidence type="ECO:0000256" key="4">
    <source>
        <dbReference type="PROSITE-ProRule" id="PRU00175"/>
    </source>
</evidence>
<keyword evidence="1" id="KW-0479">Metal-binding</keyword>
<evidence type="ECO:0000256" key="3">
    <source>
        <dbReference type="ARBA" id="ARBA00022833"/>
    </source>
</evidence>
<dbReference type="SUPFAM" id="SSF57850">
    <property type="entry name" value="RING/U-box"/>
    <property type="match status" value="1"/>
</dbReference>
<dbReference type="InterPro" id="IPR001841">
    <property type="entry name" value="Znf_RING"/>
</dbReference>
<dbReference type="GO" id="GO:0008270">
    <property type="term" value="F:zinc ion binding"/>
    <property type="evidence" value="ECO:0007669"/>
    <property type="project" value="UniProtKB-KW"/>
</dbReference>
<name>A0A7S3I9C5_9SPIT</name>
<dbReference type="PANTHER" id="PTHR45931">
    <property type="entry name" value="SI:CH211-59O9.10"/>
    <property type="match status" value="1"/>
</dbReference>
<dbReference type="AlphaFoldDB" id="A0A7S3I9C5"/>
<reference evidence="6" key="1">
    <citation type="submission" date="2021-01" db="EMBL/GenBank/DDBJ databases">
        <authorList>
            <person name="Corre E."/>
            <person name="Pelletier E."/>
            <person name="Niang G."/>
            <person name="Scheremetjew M."/>
            <person name="Finn R."/>
            <person name="Kale V."/>
            <person name="Holt S."/>
            <person name="Cochrane G."/>
            <person name="Meng A."/>
            <person name="Brown T."/>
            <person name="Cohen L."/>
        </authorList>
    </citation>
    <scope>NUCLEOTIDE SEQUENCE</scope>
    <source>
        <strain evidence="6">Fehren 1</strain>
    </source>
</reference>
<dbReference type="PANTHER" id="PTHR45931:SF16">
    <property type="entry name" value="RING_U-BOX SUPERFAMILY PROTEIN"/>
    <property type="match status" value="1"/>
</dbReference>
<protein>
    <recommendedName>
        <fullName evidence="5">RING-type domain-containing protein</fullName>
    </recommendedName>
</protein>
<dbReference type="InterPro" id="IPR051834">
    <property type="entry name" value="RING_finger_E3_ligase"/>
</dbReference>
<dbReference type="PROSITE" id="PS50089">
    <property type="entry name" value="ZF_RING_2"/>
    <property type="match status" value="1"/>
</dbReference>
<dbReference type="GO" id="GO:0061630">
    <property type="term" value="F:ubiquitin protein ligase activity"/>
    <property type="evidence" value="ECO:0007669"/>
    <property type="project" value="TreeGrafter"/>
</dbReference>
<dbReference type="GO" id="GO:0005634">
    <property type="term" value="C:nucleus"/>
    <property type="evidence" value="ECO:0007669"/>
    <property type="project" value="TreeGrafter"/>
</dbReference>